<keyword evidence="8" id="KW-1185">Reference proteome</keyword>
<dbReference type="SUPFAM" id="SSF103025">
    <property type="entry name" value="Folate-binding domain"/>
    <property type="match status" value="1"/>
</dbReference>
<dbReference type="SUPFAM" id="SSF101790">
    <property type="entry name" value="Aminomethyltransferase beta-barrel domain"/>
    <property type="match status" value="1"/>
</dbReference>
<organism evidence="7 8">
    <name type="scientific">Brevibacterium yomogidense</name>
    <dbReference type="NCBI Taxonomy" id="946573"/>
    <lineage>
        <taxon>Bacteria</taxon>
        <taxon>Bacillati</taxon>
        <taxon>Actinomycetota</taxon>
        <taxon>Actinomycetes</taxon>
        <taxon>Micrococcales</taxon>
        <taxon>Brevibacteriaceae</taxon>
        <taxon>Brevibacterium</taxon>
    </lineage>
</organism>
<dbReference type="InterPro" id="IPR029043">
    <property type="entry name" value="GcvT/YgfZ_C"/>
</dbReference>
<dbReference type="InterPro" id="IPR042204">
    <property type="entry name" value="2Fe-2S-bd_N"/>
</dbReference>
<evidence type="ECO:0000313" key="8">
    <source>
        <dbReference type="Proteomes" id="UP000196581"/>
    </source>
</evidence>
<dbReference type="InterPro" id="IPR027266">
    <property type="entry name" value="TrmE/GcvT-like"/>
</dbReference>
<comment type="similarity">
    <text evidence="1">Belongs to the GcvT family.</text>
</comment>
<dbReference type="PANTHER" id="PTHR43757:SF2">
    <property type="entry name" value="AMINOMETHYLTRANSFERASE, MITOCHONDRIAL"/>
    <property type="match status" value="1"/>
</dbReference>
<dbReference type="Pfam" id="PF12831">
    <property type="entry name" value="FAD_oxidored"/>
    <property type="match status" value="1"/>
</dbReference>
<dbReference type="Gene3D" id="3.30.1360.120">
    <property type="entry name" value="Probable tRNA modification gtpase trme, domain 1"/>
    <property type="match status" value="1"/>
</dbReference>
<reference evidence="8" key="1">
    <citation type="submission" date="2017-02" db="EMBL/GenBank/DDBJ databases">
        <authorList>
            <person name="Dridi B."/>
        </authorList>
    </citation>
    <scope>NUCLEOTIDE SEQUENCE [LARGE SCALE GENOMIC DNA]</scope>
    <source>
        <strain evidence="8">B Co 03.10</strain>
    </source>
</reference>
<dbReference type="Proteomes" id="UP000196581">
    <property type="component" value="Unassembled WGS sequence"/>
</dbReference>
<evidence type="ECO:0000256" key="3">
    <source>
        <dbReference type="SAM" id="MobiDB-lite"/>
    </source>
</evidence>
<dbReference type="RefSeq" id="WP_087002970.1">
    <property type="nucleotide sequence ID" value="NZ_FWFF01000001.1"/>
</dbReference>
<name>A0A1X6WTW2_9MICO</name>
<dbReference type="GO" id="GO:0008115">
    <property type="term" value="F:sarcosine oxidase activity"/>
    <property type="evidence" value="ECO:0007669"/>
    <property type="project" value="UniProtKB-EC"/>
</dbReference>
<dbReference type="PRINTS" id="PR00411">
    <property type="entry name" value="PNDRDTASEI"/>
</dbReference>
<dbReference type="InterPro" id="IPR006222">
    <property type="entry name" value="GCVT_N"/>
</dbReference>
<dbReference type="EC" id="1.5.3.1" evidence="7"/>
<feature type="region of interest" description="Disordered" evidence="3">
    <location>
        <begin position="497"/>
        <end position="550"/>
    </location>
</feature>
<dbReference type="EMBL" id="FWFF01000001">
    <property type="protein sequence ID" value="SLM88411.1"/>
    <property type="molecule type" value="Genomic_DNA"/>
</dbReference>
<dbReference type="Pfam" id="PF08669">
    <property type="entry name" value="GCV_T_C"/>
    <property type="match status" value="1"/>
</dbReference>
<dbReference type="InterPro" id="IPR013977">
    <property type="entry name" value="GcvT_C"/>
</dbReference>
<feature type="domain" description="GCVT N-terminal" evidence="4">
    <location>
        <begin position="654"/>
        <end position="923"/>
    </location>
</feature>
<feature type="domain" description="SoxA A3" evidence="6">
    <location>
        <begin position="556"/>
        <end position="640"/>
    </location>
</feature>
<dbReference type="AlphaFoldDB" id="A0A1X6WTW2"/>
<sequence>MTAGRVGPDCSPGHGIDRTAPITVTVDGRPMAAFAGDTVASAHIASGRLSCGPSLYLSRPRGIVAAGVEEPNALLTVDARTPGGPSESMLPATTVEAVEGLSARWLQGMGVLDPLGDDAYYDRKYVHTDVLIVGAGPAGIAAAREAAKTGARTVLVDEQSMPGGSLLSGRGETVDGVDAVAWARTALERLTGQPDFAYMHRTTAIGSYDANYVVAVERRAADVDTPAAPGVPRERVWHIRAKRVILATGAHERPLVFADNDRPGVMLAGAVRTYLNRYAVAAGKNIILATTDDSVYGLLEDLHSAGIAVPLVVDSRPEPSARARAALEATGARGAFGAAVVGTSAGADASTEVGTSEGVGTSADGQADAGDEGRVTAVSFAPVDEFGRPSGDVETAAADTLAVSGGHSPVLHLHTQRQGRVHWDESLAAFVPEAPVAGQAVVGSANGAVSLGVALEQGAHAGHSAAAETGARGPLVVPTASAVAPGPVRPLWLIAAPHGSAAPGSPDRDGGPGESDLGESAASDGRSGVGDSRDDRPGTSDDEDDDAAFAPERWSTHFVDLQRDQTVADVLRAIGAGMRSVEHIKRYTSISTAGDQGKTSSVNAMGVIASLLEDADPASVGTSTNRPPYTPVAFAALAGRRRGELYEPARVTNIHPWHVAHGAEFEDVGQWKRPRYFPRTDEDMDAAVLRECAAVRTTVGFQDVSTLGKIEIRGTDAPEFLNRIYTNGFAKLPVGRGRYGLMCGADGMLFDDGVTMRLAEDRFLMTTTTGGAAGVLDWLEEWHQTEWPHMDVFFTSVTEQWNTIAVAGPRSRDVVAKIAPDIDVSNEAFGFMEFREAQLSNGIPARICRISFSGELAFEVNVSAFYGLAAWELVAEAGEEFDITPYGTETMHVLRAEKGLVIIGQDTDGTVTPHDAGMGWAVSRLKDFIGKRSFQRADTVRPDRKHFVGVLPVDGVTRLDEGAQLIAAGTPVTPEAGPVPMIGHVTSSYVSAELGRPFGLALVENGFNRMGEIVQSPVDGTLVDVEITSSVFIDPEGKRRDG</sequence>
<evidence type="ECO:0000256" key="1">
    <source>
        <dbReference type="ARBA" id="ARBA00008609"/>
    </source>
</evidence>
<dbReference type="Pfam" id="PF17806">
    <property type="entry name" value="SO_alpha_A3"/>
    <property type="match status" value="1"/>
</dbReference>
<dbReference type="Gene3D" id="3.50.50.60">
    <property type="entry name" value="FAD/NAD(P)-binding domain"/>
    <property type="match status" value="1"/>
</dbReference>
<dbReference type="Pfam" id="PF01571">
    <property type="entry name" value="GCV_T"/>
    <property type="match status" value="1"/>
</dbReference>
<protein>
    <submittedName>
        <fullName evidence="7">Sarcosine oxidase alpha subunit</fullName>
        <ecNumber evidence="7">1.5.3.1</ecNumber>
    </submittedName>
</protein>
<dbReference type="Gene3D" id="3.10.20.440">
    <property type="entry name" value="2Fe-2S iron-sulphur cluster binding domain, sarcosine oxidase, alpha subunit, N-terminal domain"/>
    <property type="match status" value="1"/>
</dbReference>
<dbReference type="PRINTS" id="PR00368">
    <property type="entry name" value="FADPNR"/>
</dbReference>
<keyword evidence="2 7" id="KW-0560">Oxidoreductase</keyword>
<dbReference type="InterPro" id="IPR028896">
    <property type="entry name" value="GcvT/YgfZ/DmdA"/>
</dbReference>
<gene>
    <name evidence="7" type="ORF">FM105_00255</name>
</gene>
<evidence type="ECO:0000256" key="2">
    <source>
        <dbReference type="ARBA" id="ARBA00023002"/>
    </source>
</evidence>
<dbReference type="Pfam" id="PF13510">
    <property type="entry name" value="Fer2_4"/>
    <property type="match status" value="1"/>
</dbReference>
<evidence type="ECO:0000259" key="6">
    <source>
        <dbReference type="Pfam" id="PF17806"/>
    </source>
</evidence>
<proteinExistence type="inferred from homology"/>
<feature type="domain" description="Aminomethyltransferase C-terminal" evidence="5">
    <location>
        <begin position="948"/>
        <end position="1034"/>
    </location>
</feature>
<dbReference type="SUPFAM" id="SSF51905">
    <property type="entry name" value="FAD/NAD(P)-binding domain"/>
    <property type="match status" value="1"/>
</dbReference>
<dbReference type="InterPro" id="IPR036188">
    <property type="entry name" value="FAD/NAD-bd_sf"/>
</dbReference>
<evidence type="ECO:0000259" key="4">
    <source>
        <dbReference type="Pfam" id="PF01571"/>
    </source>
</evidence>
<evidence type="ECO:0000259" key="5">
    <source>
        <dbReference type="Pfam" id="PF08669"/>
    </source>
</evidence>
<accession>A0A1X6WTW2</accession>
<dbReference type="PANTHER" id="PTHR43757">
    <property type="entry name" value="AMINOMETHYLTRANSFERASE"/>
    <property type="match status" value="1"/>
</dbReference>
<evidence type="ECO:0000313" key="7">
    <source>
        <dbReference type="EMBL" id="SLM88411.1"/>
    </source>
</evidence>
<feature type="region of interest" description="Disordered" evidence="3">
    <location>
        <begin position="349"/>
        <end position="371"/>
    </location>
</feature>
<dbReference type="InterPro" id="IPR041117">
    <property type="entry name" value="SoxA_A3"/>
</dbReference>